<dbReference type="EMBL" id="CAADJE010000023">
    <property type="protein sequence ID" value="VFS67926.1"/>
    <property type="molecule type" value="Genomic_DNA"/>
</dbReference>
<dbReference type="GO" id="GO:0046872">
    <property type="term" value="F:metal ion binding"/>
    <property type="evidence" value="ECO:0007669"/>
    <property type="project" value="UniProtKB-KW"/>
</dbReference>
<keyword evidence="2" id="KW-0378">Hydrolase</keyword>
<keyword evidence="3" id="KW-0460">Magnesium</keyword>
<dbReference type="AlphaFoldDB" id="A0A485B5F5"/>
<dbReference type="InterPro" id="IPR050582">
    <property type="entry name" value="HAD-like_SerB"/>
</dbReference>
<dbReference type="Gene3D" id="1.20.1440.100">
    <property type="entry name" value="SG protein - dephosphorylation function"/>
    <property type="match status" value="1"/>
</dbReference>
<sequence>MLIRENEQCPKNLTIFDLDNTLIKGDSSTVWSRFLVREGWVSDPAYLAREAMLMDDYDRGEMNIADYVALIQAPLIGVPKAEVDALVARCVQQDIMPRVYPQAWDLLQTLRAQGEQMLVISASVSLLVQAVASALGIEQALGIDVEMADGGYSGVIAGTPSYQQGKVVRLAAWQKAWPHESGEVTFYTDSINDLPLCLHADHVRLVNPCPQLAAVNASHNWPVLEWRL</sequence>
<dbReference type="SUPFAM" id="SSF56784">
    <property type="entry name" value="HAD-like"/>
    <property type="match status" value="1"/>
</dbReference>
<dbReference type="GO" id="GO:0016787">
    <property type="term" value="F:hydrolase activity"/>
    <property type="evidence" value="ECO:0007669"/>
    <property type="project" value="UniProtKB-KW"/>
</dbReference>
<dbReference type="InterPro" id="IPR006385">
    <property type="entry name" value="HAD_hydro_SerB1"/>
</dbReference>
<dbReference type="NCBIfam" id="TIGR01490">
    <property type="entry name" value="HAD-SF-IB-hyp1"/>
    <property type="match status" value="1"/>
</dbReference>
<proteinExistence type="predicted"/>
<dbReference type="InterPro" id="IPR036412">
    <property type="entry name" value="HAD-like_sf"/>
</dbReference>
<protein>
    <submittedName>
        <fullName evidence="4">ACT domain-containing protein</fullName>
    </submittedName>
</protein>
<evidence type="ECO:0000256" key="1">
    <source>
        <dbReference type="ARBA" id="ARBA00022723"/>
    </source>
</evidence>
<dbReference type="Gene3D" id="3.40.50.1000">
    <property type="entry name" value="HAD superfamily/HAD-like"/>
    <property type="match status" value="1"/>
</dbReference>
<name>A0A485B5F5_RAOPL</name>
<evidence type="ECO:0000256" key="3">
    <source>
        <dbReference type="ARBA" id="ARBA00022842"/>
    </source>
</evidence>
<dbReference type="CDD" id="cd02612">
    <property type="entry name" value="HAD_PGPPase"/>
    <property type="match status" value="1"/>
</dbReference>
<dbReference type="Proteomes" id="UP000345637">
    <property type="component" value="Unassembled WGS sequence"/>
</dbReference>
<dbReference type="Pfam" id="PF12710">
    <property type="entry name" value="HAD"/>
    <property type="match status" value="1"/>
</dbReference>
<evidence type="ECO:0000256" key="2">
    <source>
        <dbReference type="ARBA" id="ARBA00022801"/>
    </source>
</evidence>
<organism evidence="4 5">
    <name type="scientific">Raoultella planticola</name>
    <name type="common">Klebsiella planticola</name>
    <dbReference type="NCBI Taxonomy" id="575"/>
    <lineage>
        <taxon>Bacteria</taxon>
        <taxon>Pseudomonadati</taxon>
        <taxon>Pseudomonadota</taxon>
        <taxon>Gammaproteobacteria</taxon>
        <taxon>Enterobacterales</taxon>
        <taxon>Enterobacteriaceae</taxon>
        <taxon>Klebsiella/Raoultella group</taxon>
        <taxon>Raoultella</taxon>
    </lineage>
</organism>
<keyword evidence="1" id="KW-0479">Metal-binding</keyword>
<dbReference type="NCBIfam" id="TIGR01488">
    <property type="entry name" value="HAD-SF-IB"/>
    <property type="match status" value="1"/>
</dbReference>
<evidence type="ECO:0000313" key="4">
    <source>
        <dbReference type="EMBL" id="VFS67926.1"/>
    </source>
</evidence>
<gene>
    <name evidence="4" type="ORF">NCTC12998_03455</name>
</gene>
<dbReference type="InterPro" id="IPR023214">
    <property type="entry name" value="HAD_sf"/>
</dbReference>
<accession>A0A485B5F5</accession>
<reference evidence="4 5" key="1">
    <citation type="submission" date="2019-03" db="EMBL/GenBank/DDBJ databases">
        <authorList>
            <consortium name="Pathogen Informatics"/>
        </authorList>
    </citation>
    <scope>NUCLEOTIDE SEQUENCE [LARGE SCALE GENOMIC DNA]</scope>
    <source>
        <strain evidence="4 5">NCTC12998</strain>
    </source>
</reference>
<dbReference type="PANTHER" id="PTHR43344:SF13">
    <property type="entry name" value="PHOSPHATASE RV3661-RELATED"/>
    <property type="match status" value="1"/>
</dbReference>
<dbReference type="PANTHER" id="PTHR43344">
    <property type="entry name" value="PHOSPHOSERINE PHOSPHATASE"/>
    <property type="match status" value="1"/>
</dbReference>
<evidence type="ECO:0000313" key="5">
    <source>
        <dbReference type="Proteomes" id="UP000345637"/>
    </source>
</evidence>